<accession>A0ABU6AUP5</accession>
<reference evidence="1 2" key="1">
    <citation type="submission" date="2023-12" db="EMBL/GenBank/DDBJ databases">
        <title>novel species in genus Nocarida.</title>
        <authorList>
            <person name="Li Z."/>
        </authorList>
    </citation>
    <scope>NUCLEOTIDE SEQUENCE [LARGE SCALE GENOMIC DNA]</scope>
    <source>
        <strain evidence="1 2">CDC186</strain>
    </source>
</reference>
<gene>
    <name evidence="1" type="ORF">U3653_13775</name>
</gene>
<sequence>MTGPQQRSPRPEEPDVHVSVQFHDVRLNFAACASAAALFVQEWSSRHYADAATVLPDDPTGLPRLPNERLFLDP</sequence>
<keyword evidence="2" id="KW-1185">Reference proteome</keyword>
<dbReference type="Proteomes" id="UP001348098">
    <property type="component" value="Unassembled WGS sequence"/>
</dbReference>
<organism evidence="1 2">
    <name type="scientific">Nocardia implantans</name>
    <dbReference type="NCBI Taxonomy" id="3108168"/>
    <lineage>
        <taxon>Bacteria</taxon>
        <taxon>Bacillati</taxon>
        <taxon>Actinomycetota</taxon>
        <taxon>Actinomycetes</taxon>
        <taxon>Mycobacteriales</taxon>
        <taxon>Nocardiaceae</taxon>
        <taxon>Nocardia</taxon>
    </lineage>
</organism>
<evidence type="ECO:0000313" key="1">
    <source>
        <dbReference type="EMBL" id="MEB3511091.1"/>
    </source>
</evidence>
<evidence type="ECO:0000313" key="2">
    <source>
        <dbReference type="Proteomes" id="UP001348098"/>
    </source>
</evidence>
<proteinExistence type="predicted"/>
<name>A0ABU6AUP5_9NOCA</name>
<dbReference type="RefSeq" id="WP_195080205.1">
    <property type="nucleotide sequence ID" value="NZ_JAYESH010000002.1"/>
</dbReference>
<protein>
    <submittedName>
        <fullName evidence="1">Uncharacterized protein</fullName>
    </submittedName>
</protein>
<comment type="caution">
    <text evidence="1">The sequence shown here is derived from an EMBL/GenBank/DDBJ whole genome shotgun (WGS) entry which is preliminary data.</text>
</comment>
<dbReference type="EMBL" id="JAYKYQ010000005">
    <property type="protein sequence ID" value="MEB3511091.1"/>
    <property type="molecule type" value="Genomic_DNA"/>
</dbReference>